<proteinExistence type="predicted"/>
<dbReference type="Gene3D" id="3.40.1160.10">
    <property type="entry name" value="Acetylglutamate kinase-like"/>
    <property type="match status" value="1"/>
</dbReference>
<sequence>MKKRHLRLDKADEQAAILRNSAQYLLAHRGRRAVLLVPGSFFGTGKLARLLFDVTILSRVAGIKFALTYELLPPAGKGDPNGPVCDAVMRELEKASSASKTEIEKLLAYDTEMIEGVKHTSTMNLEAHRLGVVKQRDLGLRGEVKAIKPADIRGLKQAAIVIVPPLGFGPGRRRYFLGAYSVALAFAKAWKAHKLIAFCKKADFARLAAPSYMLAEAKKLAQEAGSRSLKEVLQLGVAALDAGIDRVHLISESGDNGLLPELLTSNYKHASMLSKDRFDNIGRAGLVDIPSIMALIKPGVDDGSLLPRTYEDIEAGIGNYHVIKLDSSVVACVCLTYHKGCAELSCLAVSDEHRNRDYGQLLLDYVEKRVRARRITKLVALSSRATDWFEERGFALATSRALPPGMRESQARRNSHILLKKITAAPAR</sequence>
<accession>A0A930UH03</accession>
<evidence type="ECO:0000256" key="4">
    <source>
        <dbReference type="ARBA" id="ARBA00023315"/>
    </source>
</evidence>
<dbReference type="GO" id="GO:0004042">
    <property type="term" value="F:L-glutamate N-acetyltransferase activity"/>
    <property type="evidence" value="ECO:0007669"/>
    <property type="project" value="InterPro"/>
</dbReference>
<dbReference type="Proteomes" id="UP000604381">
    <property type="component" value="Unassembled WGS sequence"/>
</dbReference>
<comment type="pathway">
    <text evidence="1">Amino-acid biosynthesis; L-arginine biosynthesis.</text>
</comment>
<dbReference type="Pfam" id="PF00583">
    <property type="entry name" value="Acetyltransf_1"/>
    <property type="match status" value="1"/>
</dbReference>
<dbReference type="GO" id="GO:0005737">
    <property type="term" value="C:cytoplasm"/>
    <property type="evidence" value="ECO:0007669"/>
    <property type="project" value="InterPro"/>
</dbReference>
<name>A0A930UH03_9GAMM</name>
<dbReference type="InterPro" id="IPR010167">
    <property type="entry name" value="NH2A_AcTrfase"/>
</dbReference>
<dbReference type="PROSITE" id="PS51186">
    <property type="entry name" value="GNAT"/>
    <property type="match status" value="1"/>
</dbReference>
<dbReference type="InterPro" id="IPR036393">
    <property type="entry name" value="AceGlu_kinase-like_sf"/>
</dbReference>
<dbReference type="EMBL" id="JADHEI010000028">
    <property type="protein sequence ID" value="MBF2734961.1"/>
    <property type="molecule type" value="Genomic_DNA"/>
</dbReference>
<reference evidence="7" key="1">
    <citation type="submission" date="2020-10" db="EMBL/GenBank/DDBJ databases">
        <title>An improved Amphimedon queenslandica hologenome assembly reveals how three proteobacterial symbionts can extend the metabolic phenotypic of their marine sponge host.</title>
        <authorList>
            <person name="Degnan B."/>
            <person name="Degnan S."/>
            <person name="Xiang X."/>
        </authorList>
    </citation>
    <scope>NUCLEOTIDE SEQUENCE</scope>
    <source>
        <strain evidence="7">AqS2</strain>
    </source>
</reference>
<protein>
    <recommendedName>
        <fullName evidence="2">Amino-acid acetyltransferase</fullName>
    </recommendedName>
    <alternativeName>
        <fullName evidence="5">N-acetylglutamate synthase</fullName>
    </alternativeName>
</protein>
<dbReference type="CDD" id="cd04301">
    <property type="entry name" value="NAT_SF"/>
    <property type="match status" value="1"/>
</dbReference>
<dbReference type="Gene3D" id="3.40.630.30">
    <property type="match status" value="1"/>
</dbReference>
<dbReference type="PANTHER" id="PTHR30602:SF12">
    <property type="entry name" value="AMINO-ACID ACETYLTRANSFERASE NAGS1, CHLOROPLASTIC-RELATED"/>
    <property type="match status" value="1"/>
</dbReference>
<evidence type="ECO:0000256" key="3">
    <source>
        <dbReference type="ARBA" id="ARBA00022679"/>
    </source>
</evidence>
<keyword evidence="4" id="KW-0012">Acyltransferase</keyword>
<keyword evidence="3" id="KW-0808">Transferase</keyword>
<comment type="caution">
    <text evidence="7">The sequence shown here is derived from an EMBL/GenBank/DDBJ whole genome shotgun (WGS) entry which is preliminary data.</text>
</comment>
<dbReference type="AlphaFoldDB" id="A0A930UH03"/>
<dbReference type="InterPro" id="IPR000182">
    <property type="entry name" value="GNAT_dom"/>
</dbReference>
<organism evidence="7 8">
    <name type="scientific">Candidatus Amphirhobacter heronislandensis</name>
    <dbReference type="NCBI Taxonomy" id="1732024"/>
    <lineage>
        <taxon>Bacteria</taxon>
        <taxon>Pseudomonadati</taxon>
        <taxon>Pseudomonadota</taxon>
        <taxon>Gammaproteobacteria</taxon>
        <taxon>Candidatus Tethybacterales</taxon>
        <taxon>Candidatus Tethybacteraceae</taxon>
        <taxon>Candidatus Amphirhobacter</taxon>
    </lineage>
</organism>
<feature type="domain" description="N-acetyltransferase" evidence="6">
    <location>
        <begin position="279"/>
        <end position="424"/>
    </location>
</feature>
<dbReference type="PANTHER" id="PTHR30602">
    <property type="entry name" value="AMINO-ACID ACETYLTRANSFERASE"/>
    <property type="match status" value="1"/>
</dbReference>
<evidence type="ECO:0000256" key="5">
    <source>
        <dbReference type="ARBA" id="ARBA00033251"/>
    </source>
</evidence>
<dbReference type="InterPro" id="IPR016181">
    <property type="entry name" value="Acyl_CoA_acyltransferase"/>
</dbReference>
<dbReference type="SUPFAM" id="SSF53633">
    <property type="entry name" value="Carbamate kinase-like"/>
    <property type="match status" value="1"/>
</dbReference>
<evidence type="ECO:0000256" key="2">
    <source>
        <dbReference type="ARBA" id="ARBA00015231"/>
    </source>
</evidence>
<evidence type="ECO:0000313" key="8">
    <source>
        <dbReference type="Proteomes" id="UP000604381"/>
    </source>
</evidence>
<evidence type="ECO:0000259" key="6">
    <source>
        <dbReference type="PROSITE" id="PS51186"/>
    </source>
</evidence>
<keyword evidence="8" id="KW-1185">Reference proteome</keyword>
<evidence type="ECO:0000256" key="1">
    <source>
        <dbReference type="ARBA" id="ARBA00004730"/>
    </source>
</evidence>
<dbReference type="SUPFAM" id="SSF55729">
    <property type="entry name" value="Acyl-CoA N-acyltransferases (Nat)"/>
    <property type="match status" value="1"/>
</dbReference>
<evidence type="ECO:0000313" key="7">
    <source>
        <dbReference type="EMBL" id="MBF2734961.1"/>
    </source>
</evidence>
<gene>
    <name evidence="7" type="ORF">ISN26_02560</name>
</gene>
<dbReference type="PIRSF" id="PIRSF000423">
    <property type="entry name" value="ArgA"/>
    <property type="match status" value="1"/>
</dbReference>
<dbReference type="GO" id="GO:0006526">
    <property type="term" value="P:L-arginine biosynthetic process"/>
    <property type="evidence" value="ECO:0007669"/>
    <property type="project" value="InterPro"/>
</dbReference>